<keyword evidence="5 10" id="KW-1133">Transmembrane helix</keyword>
<comment type="caution">
    <text evidence="13">The sequence shown here is derived from an EMBL/GenBank/DDBJ whole genome shotgun (WGS) entry which is preliminary data.</text>
</comment>
<dbReference type="PANTHER" id="PTHR23037:SF22">
    <property type="entry name" value="CYTOKINE RECEPTOR COMMON SUBUNIT BETA"/>
    <property type="match status" value="1"/>
</dbReference>
<evidence type="ECO:0000256" key="11">
    <source>
        <dbReference type="SAM" id="SignalP"/>
    </source>
</evidence>
<evidence type="ECO:0000256" key="7">
    <source>
        <dbReference type="ARBA" id="ARBA00023157"/>
    </source>
</evidence>
<dbReference type="Gene3D" id="2.60.40.10">
    <property type="entry name" value="Immunoglobulins"/>
    <property type="match status" value="2"/>
</dbReference>
<keyword evidence="4 11" id="KW-0732">Signal</keyword>
<feature type="transmembrane region" description="Helical" evidence="10">
    <location>
        <begin position="236"/>
        <end position="258"/>
    </location>
</feature>
<feature type="domain" description="Interleukin-2 receptor subunit beta N-terminal" evidence="12">
    <location>
        <begin position="34"/>
        <end position="108"/>
    </location>
</feature>
<organism evidence="13 14">
    <name type="scientific">Silurus meridionalis</name>
    <name type="common">Southern catfish</name>
    <name type="synonym">Silurus soldatovi meridionalis</name>
    <dbReference type="NCBI Taxonomy" id="175797"/>
    <lineage>
        <taxon>Eukaryota</taxon>
        <taxon>Metazoa</taxon>
        <taxon>Chordata</taxon>
        <taxon>Craniata</taxon>
        <taxon>Vertebrata</taxon>
        <taxon>Euteleostomi</taxon>
        <taxon>Actinopterygii</taxon>
        <taxon>Neopterygii</taxon>
        <taxon>Teleostei</taxon>
        <taxon>Ostariophysi</taxon>
        <taxon>Siluriformes</taxon>
        <taxon>Siluridae</taxon>
        <taxon>Silurus</taxon>
    </lineage>
</organism>
<evidence type="ECO:0000256" key="3">
    <source>
        <dbReference type="ARBA" id="ARBA00022692"/>
    </source>
</evidence>
<dbReference type="PANTHER" id="PTHR23037">
    <property type="entry name" value="CYTOKINE RECEPTOR"/>
    <property type="match status" value="1"/>
</dbReference>
<evidence type="ECO:0000256" key="1">
    <source>
        <dbReference type="ARBA" id="ARBA00004167"/>
    </source>
</evidence>
<evidence type="ECO:0000256" key="8">
    <source>
        <dbReference type="ARBA" id="ARBA00023170"/>
    </source>
</evidence>
<dbReference type="EMBL" id="JABFDY010000029">
    <property type="protein sequence ID" value="KAF7686492.1"/>
    <property type="molecule type" value="Genomic_DNA"/>
</dbReference>
<evidence type="ECO:0000259" key="12">
    <source>
        <dbReference type="Pfam" id="PF18707"/>
    </source>
</evidence>
<evidence type="ECO:0000313" key="13">
    <source>
        <dbReference type="EMBL" id="KAF7686492.1"/>
    </source>
</evidence>
<accession>A0A8T0A431</accession>
<keyword evidence="14" id="KW-1185">Reference proteome</keyword>
<dbReference type="GO" id="GO:0004896">
    <property type="term" value="F:cytokine receptor activity"/>
    <property type="evidence" value="ECO:0007669"/>
    <property type="project" value="TreeGrafter"/>
</dbReference>
<dbReference type="OrthoDB" id="9419853at2759"/>
<feature type="chain" id="PRO_5035816934" description="Interleukin-2 receptor subunit beta N-terminal domain-containing protein" evidence="11">
    <location>
        <begin position="34"/>
        <end position="519"/>
    </location>
</feature>
<evidence type="ECO:0000256" key="6">
    <source>
        <dbReference type="ARBA" id="ARBA00023136"/>
    </source>
</evidence>
<keyword evidence="6 10" id="KW-0472">Membrane</keyword>
<feature type="compositionally biased region" description="Polar residues" evidence="9">
    <location>
        <begin position="477"/>
        <end position="488"/>
    </location>
</feature>
<sequence>MKHLSLHLQRTVPAVMWSIWFILFFLLPGEAQASDLSCVNDYIYTITCEWNSTAWLTSRNCTLHSIRDTFQGKKEKICSLNTTRSCSVTLSNIISFTTEIELYVLCNQTWMDGVKSYRPSQHVKLRPPGKLKINRTLLMWSLEANFPEFIKNYLFELQVKDKQQSWEEVKPIQVYGMSMSVANSSMCARECEARIRIKPLETKSTDQIRGIWSDWSSVVTWKTSISNTINFSQPEVTGIMVGFAVLVLILLILTPLSIYRHKCGLKMGCEHIPDPSTYFQPLIIEHKGNFQAWLGSQHSTSLFLPSQSFNCEISPIDEVSEAWGSPLTASTLFLYTNQTATLQQQMMDTSQLSSGVSNMGYFYSEHQPGSVCVDSCPVYFSYHPEGGSLQTSMSYERLQGTEPTSPDSGFGMEAEKEEDDYEEDDEDATTGNGANECSGINMQHLVSFVLSMPESSRVTVPPCFAQLTPWHEEAESPGTSVNSESQDSPAVRPSSMVVQPCNSGYLTLKEMQKYSNKSI</sequence>
<dbReference type="AlphaFoldDB" id="A0A8T0A431"/>
<keyword evidence="8" id="KW-0675">Receptor</keyword>
<dbReference type="SUPFAM" id="SSF49265">
    <property type="entry name" value="Fibronectin type III"/>
    <property type="match status" value="1"/>
</dbReference>
<evidence type="ECO:0000256" key="10">
    <source>
        <dbReference type="SAM" id="Phobius"/>
    </source>
</evidence>
<evidence type="ECO:0000256" key="9">
    <source>
        <dbReference type="SAM" id="MobiDB-lite"/>
    </source>
</evidence>
<name>A0A8T0A431_SILME</name>
<evidence type="ECO:0000313" key="14">
    <source>
        <dbReference type="Proteomes" id="UP000606274"/>
    </source>
</evidence>
<dbReference type="Proteomes" id="UP000606274">
    <property type="component" value="Unassembled WGS sequence"/>
</dbReference>
<dbReference type="InterPro" id="IPR036116">
    <property type="entry name" value="FN3_sf"/>
</dbReference>
<dbReference type="GO" id="GO:0016064">
    <property type="term" value="P:immunoglobulin mediated immune response"/>
    <property type="evidence" value="ECO:0007669"/>
    <property type="project" value="TreeGrafter"/>
</dbReference>
<evidence type="ECO:0000256" key="2">
    <source>
        <dbReference type="ARBA" id="ARBA00008280"/>
    </source>
</evidence>
<gene>
    <name evidence="13" type="ORF">HF521_015854</name>
</gene>
<feature type="signal peptide" evidence="11">
    <location>
        <begin position="1"/>
        <end position="33"/>
    </location>
</feature>
<evidence type="ECO:0000256" key="4">
    <source>
        <dbReference type="ARBA" id="ARBA00022729"/>
    </source>
</evidence>
<keyword evidence="7" id="KW-1015">Disulfide bond</keyword>
<comment type="similarity">
    <text evidence="2">Belongs to the type I cytokine receptor family. Type 4 subfamily.</text>
</comment>
<dbReference type="InterPro" id="IPR013783">
    <property type="entry name" value="Ig-like_fold"/>
</dbReference>
<dbReference type="Pfam" id="PF18707">
    <property type="entry name" value="IL2RB_N1"/>
    <property type="match status" value="1"/>
</dbReference>
<dbReference type="GO" id="GO:0009897">
    <property type="term" value="C:external side of plasma membrane"/>
    <property type="evidence" value="ECO:0007669"/>
    <property type="project" value="TreeGrafter"/>
</dbReference>
<comment type="subcellular location">
    <subcellularLocation>
        <location evidence="1">Membrane</location>
        <topology evidence="1">Single-pass membrane protein</topology>
    </subcellularLocation>
</comment>
<proteinExistence type="inferred from homology"/>
<feature type="region of interest" description="Disordered" evidence="9">
    <location>
        <begin position="398"/>
        <end position="436"/>
    </location>
</feature>
<feature type="region of interest" description="Disordered" evidence="9">
    <location>
        <begin position="472"/>
        <end position="497"/>
    </location>
</feature>
<reference evidence="13" key="1">
    <citation type="submission" date="2020-08" db="EMBL/GenBank/DDBJ databases">
        <title>Chromosome-level assembly of Southern catfish (Silurus meridionalis) provides insights into visual adaptation to the nocturnal and benthic lifestyles.</title>
        <authorList>
            <person name="Zhang Y."/>
            <person name="Wang D."/>
            <person name="Peng Z."/>
        </authorList>
    </citation>
    <scope>NUCLEOTIDE SEQUENCE</scope>
    <source>
        <strain evidence="13">SWU-2019-XX</strain>
        <tissue evidence="13">Muscle</tissue>
    </source>
</reference>
<protein>
    <recommendedName>
        <fullName evidence="12">Interleukin-2 receptor subunit beta N-terminal domain-containing protein</fullName>
    </recommendedName>
</protein>
<dbReference type="InterPro" id="IPR040951">
    <property type="entry name" value="IL2RB_N1"/>
</dbReference>
<evidence type="ECO:0000256" key="5">
    <source>
        <dbReference type="ARBA" id="ARBA00022989"/>
    </source>
</evidence>
<feature type="compositionally biased region" description="Acidic residues" evidence="9">
    <location>
        <begin position="415"/>
        <end position="428"/>
    </location>
</feature>
<keyword evidence="3 10" id="KW-0812">Transmembrane</keyword>